<protein>
    <submittedName>
        <fullName evidence="1">11910_t:CDS:1</fullName>
    </submittedName>
</protein>
<comment type="caution">
    <text evidence="1">The sequence shown here is derived from an EMBL/GenBank/DDBJ whole genome shotgun (WGS) entry which is preliminary data.</text>
</comment>
<reference evidence="1" key="1">
    <citation type="submission" date="2021-06" db="EMBL/GenBank/DDBJ databases">
        <authorList>
            <person name="Kallberg Y."/>
            <person name="Tangrot J."/>
            <person name="Rosling A."/>
        </authorList>
    </citation>
    <scope>NUCLEOTIDE SEQUENCE</scope>
    <source>
        <strain evidence="1">MA453B</strain>
    </source>
</reference>
<dbReference type="AlphaFoldDB" id="A0A9N9PE70"/>
<dbReference type="EMBL" id="CAJVPY010048040">
    <property type="protein sequence ID" value="CAG8811838.1"/>
    <property type="molecule type" value="Genomic_DNA"/>
</dbReference>
<evidence type="ECO:0000313" key="2">
    <source>
        <dbReference type="Proteomes" id="UP000789405"/>
    </source>
</evidence>
<proteinExistence type="predicted"/>
<name>A0A9N9PE70_9GLOM</name>
<evidence type="ECO:0000313" key="1">
    <source>
        <dbReference type="EMBL" id="CAG8811838.1"/>
    </source>
</evidence>
<dbReference type="Proteomes" id="UP000789405">
    <property type="component" value="Unassembled WGS sequence"/>
</dbReference>
<dbReference type="OrthoDB" id="2439580at2759"/>
<accession>A0A9N9PE70</accession>
<organism evidence="1 2">
    <name type="scientific">Dentiscutata erythropus</name>
    <dbReference type="NCBI Taxonomy" id="1348616"/>
    <lineage>
        <taxon>Eukaryota</taxon>
        <taxon>Fungi</taxon>
        <taxon>Fungi incertae sedis</taxon>
        <taxon>Mucoromycota</taxon>
        <taxon>Glomeromycotina</taxon>
        <taxon>Glomeromycetes</taxon>
        <taxon>Diversisporales</taxon>
        <taxon>Gigasporaceae</taxon>
        <taxon>Dentiscutata</taxon>
    </lineage>
</organism>
<keyword evidence="2" id="KW-1185">Reference proteome</keyword>
<gene>
    <name evidence="1" type="ORF">DERYTH_LOCUS25526</name>
</gene>
<feature type="non-terminal residue" evidence="1">
    <location>
        <position position="57"/>
    </location>
</feature>
<sequence length="57" mass="6907">LLWSQRDNKYVGYIDFDDENVEFEAFGEQCLHNVQGSEYMSDHNKRNNNDEKDLFWC</sequence>